<evidence type="ECO:0000259" key="2">
    <source>
        <dbReference type="PROSITE" id="PS51372"/>
    </source>
</evidence>
<dbReference type="SUPFAM" id="SSF50151">
    <property type="entry name" value="SacY-like RNA-binding domain"/>
    <property type="match status" value="1"/>
</dbReference>
<dbReference type="RefSeq" id="WP_008716990.1">
    <property type="nucleotide sequence ID" value="NZ_JAJFEB010000007.1"/>
</dbReference>
<dbReference type="InterPro" id="IPR050661">
    <property type="entry name" value="BglG_antiterminators"/>
</dbReference>
<dbReference type="InterPro" id="IPR004341">
    <property type="entry name" value="CAT_RNA-bd_dom"/>
</dbReference>
<dbReference type="InterPro" id="IPR036634">
    <property type="entry name" value="PRD_sf"/>
</dbReference>
<protein>
    <submittedName>
        <fullName evidence="3">PRD domain-containing protein</fullName>
    </submittedName>
</protein>
<feature type="domain" description="PRD" evidence="2">
    <location>
        <begin position="64"/>
        <end position="169"/>
    </location>
</feature>
<dbReference type="SMART" id="SM01061">
    <property type="entry name" value="CAT_RBD"/>
    <property type="match status" value="1"/>
</dbReference>
<comment type="caution">
    <text evidence="3">The sequence shown here is derived from an EMBL/GenBank/DDBJ whole genome shotgun (WGS) entry which is preliminary data.</text>
</comment>
<keyword evidence="1" id="KW-0677">Repeat</keyword>
<dbReference type="InterPro" id="IPR011608">
    <property type="entry name" value="PRD"/>
</dbReference>
<evidence type="ECO:0000256" key="1">
    <source>
        <dbReference type="ARBA" id="ARBA00022737"/>
    </source>
</evidence>
<dbReference type="Gene3D" id="1.10.1790.10">
    <property type="entry name" value="PRD domain"/>
    <property type="match status" value="2"/>
</dbReference>
<reference evidence="3 4" key="1">
    <citation type="submission" date="2024-03" db="EMBL/GenBank/DDBJ databases">
        <title>Human intestinal bacterial collection.</title>
        <authorList>
            <person name="Pauvert C."/>
            <person name="Hitch T.C.A."/>
            <person name="Clavel T."/>
        </authorList>
    </citation>
    <scope>NUCLEOTIDE SEQUENCE [LARGE SCALE GENOMIC DNA]</scope>
    <source>
        <strain evidence="3 4">CLA-SR-H021</strain>
    </source>
</reference>
<dbReference type="Pfam" id="PF03123">
    <property type="entry name" value="CAT_RBD"/>
    <property type="match status" value="1"/>
</dbReference>
<dbReference type="EMBL" id="JBBMFM010000063">
    <property type="protein sequence ID" value="MEQ2426464.1"/>
    <property type="molecule type" value="Genomic_DNA"/>
</dbReference>
<keyword evidence="4" id="KW-1185">Reference proteome</keyword>
<name>A0ABV1DBD3_9FIRM</name>
<evidence type="ECO:0000313" key="3">
    <source>
        <dbReference type="EMBL" id="MEQ2426464.1"/>
    </source>
</evidence>
<accession>A0ABV1DBD3</accession>
<proteinExistence type="predicted"/>
<dbReference type="SUPFAM" id="SSF63520">
    <property type="entry name" value="PTS-regulatory domain, PRD"/>
    <property type="match status" value="2"/>
</dbReference>
<dbReference type="Gene3D" id="2.30.24.10">
    <property type="entry name" value="CAT RNA-binding domain"/>
    <property type="match status" value="1"/>
</dbReference>
<dbReference type="InterPro" id="IPR036650">
    <property type="entry name" value="CAT_RNA-bd_dom_sf"/>
</dbReference>
<dbReference type="Proteomes" id="UP001454086">
    <property type="component" value="Unassembled WGS sequence"/>
</dbReference>
<feature type="domain" description="PRD" evidence="2">
    <location>
        <begin position="170"/>
        <end position="280"/>
    </location>
</feature>
<organism evidence="3 4">
    <name type="scientific">Enterocloster hominis</name>
    <name type="common">ex Hitch et al. 2024</name>
    <dbReference type="NCBI Taxonomy" id="1917870"/>
    <lineage>
        <taxon>Bacteria</taxon>
        <taxon>Bacillati</taxon>
        <taxon>Bacillota</taxon>
        <taxon>Clostridia</taxon>
        <taxon>Lachnospirales</taxon>
        <taxon>Lachnospiraceae</taxon>
        <taxon>Enterocloster</taxon>
    </lineage>
</organism>
<dbReference type="PROSITE" id="PS51372">
    <property type="entry name" value="PRD_2"/>
    <property type="match status" value="2"/>
</dbReference>
<sequence length="283" mass="32893">MKISQILNNNVAVVKKGGSELIVYSKGISFRKKAGQSIGENEIEKTYVLDSNDMLEHFSYLLANTDEEYLNIVNDVIAQGELLLGQKANDYLYLTLLDHIDFALKRAGKGQFIRSPLTWEVKKFYPRHFQIGLHALELLNERFHVEFPEDEAVSIALHFVNLQSEGKDLKETIEAMQVLKDILSIIQYHYNIRLDESSVNYMRLITHLQYFIQRLQAGQVFEDNDKALNSQVRMLYPAAYGCAVKIRAYIKENFKMELTIDEETYLILHIHRVTNRNEKKEED</sequence>
<dbReference type="PANTHER" id="PTHR30185">
    <property type="entry name" value="CRYPTIC BETA-GLUCOSIDE BGL OPERON ANTITERMINATOR"/>
    <property type="match status" value="1"/>
</dbReference>
<dbReference type="PANTHER" id="PTHR30185:SF15">
    <property type="entry name" value="CRYPTIC BETA-GLUCOSIDE BGL OPERON ANTITERMINATOR"/>
    <property type="match status" value="1"/>
</dbReference>
<evidence type="ECO:0000313" key="4">
    <source>
        <dbReference type="Proteomes" id="UP001454086"/>
    </source>
</evidence>
<dbReference type="Pfam" id="PF00874">
    <property type="entry name" value="PRD"/>
    <property type="match status" value="2"/>
</dbReference>
<gene>
    <name evidence="3" type="ORF">WMQ36_15930</name>
</gene>
<dbReference type="NCBIfam" id="NF046042">
    <property type="entry name" value="LicT"/>
    <property type="match status" value="1"/>
</dbReference>